<dbReference type="SUPFAM" id="SSF57184">
    <property type="entry name" value="Growth factor receptor domain"/>
    <property type="match status" value="2"/>
</dbReference>
<dbReference type="PANTHER" id="PTHR46967:SF2">
    <property type="entry name" value="SUSHI, VON WILLEBRAND FACTOR TYPE A, EGF AND PENTRAXIN DOMAIN-CONTAINING PROTEIN 1-LIKE"/>
    <property type="match status" value="1"/>
</dbReference>
<dbReference type="EMBL" id="CACRXK020004808">
    <property type="protein sequence ID" value="CAB4004099.1"/>
    <property type="molecule type" value="Genomic_DNA"/>
</dbReference>
<dbReference type="CDD" id="cd00519">
    <property type="entry name" value="Lipase_3"/>
    <property type="match status" value="1"/>
</dbReference>
<dbReference type="Proteomes" id="UP001152795">
    <property type="component" value="Unassembled WGS sequence"/>
</dbReference>
<dbReference type="GO" id="GO:0006629">
    <property type="term" value="P:lipid metabolic process"/>
    <property type="evidence" value="ECO:0007669"/>
    <property type="project" value="InterPro"/>
</dbReference>
<dbReference type="Gene3D" id="3.40.50.1820">
    <property type="entry name" value="alpha/beta hydrolase"/>
    <property type="match status" value="1"/>
</dbReference>
<reference evidence="1" key="1">
    <citation type="submission" date="2020-04" db="EMBL/GenBank/DDBJ databases">
        <authorList>
            <person name="Alioto T."/>
            <person name="Alioto T."/>
            <person name="Gomez Garrido J."/>
        </authorList>
    </citation>
    <scope>NUCLEOTIDE SEQUENCE</scope>
    <source>
        <strain evidence="1">A484AB</strain>
    </source>
</reference>
<dbReference type="OrthoDB" id="5979449at2759"/>
<dbReference type="AlphaFoldDB" id="A0A6S7HIG6"/>
<dbReference type="InterPro" id="IPR029058">
    <property type="entry name" value="AB_hydrolase_fold"/>
</dbReference>
<dbReference type="Gene3D" id="2.10.50.10">
    <property type="entry name" value="Tumor Necrosis Factor Receptor, subunit A, domain 2"/>
    <property type="match status" value="6"/>
</dbReference>
<keyword evidence="2" id="KW-1185">Reference proteome</keyword>
<evidence type="ECO:0000313" key="1">
    <source>
        <dbReference type="EMBL" id="CAB4004099.1"/>
    </source>
</evidence>
<proteinExistence type="predicted"/>
<dbReference type="Pfam" id="PF01764">
    <property type="entry name" value="Lipase_3"/>
    <property type="match status" value="1"/>
</dbReference>
<protein>
    <submittedName>
        <fullName evidence="1">Mastigoneme</fullName>
    </submittedName>
</protein>
<dbReference type="InterPro" id="IPR009030">
    <property type="entry name" value="Growth_fac_rcpt_cys_sf"/>
</dbReference>
<gene>
    <name evidence="1" type="ORF">PACLA_8A044612</name>
</gene>
<comment type="caution">
    <text evidence="1">The sequence shown here is derived from an EMBL/GenBank/DDBJ whole genome shotgun (WGS) entry which is preliminary data.</text>
</comment>
<dbReference type="PANTHER" id="PTHR46967">
    <property type="entry name" value="INSULIN-LIKE GROWTH FACTOR BINDING PROTEIN,N-TERMINAL"/>
    <property type="match status" value="1"/>
</dbReference>
<dbReference type="SMART" id="SM01411">
    <property type="entry name" value="Ephrin_rec_like"/>
    <property type="match status" value="8"/>
</dbReference>
<accession>A0A6S7HIG6</accession>
<sequence>MKFRALLLCLILIKQAFSLSCPAGSYFSSYSNKCYTCPAGSSCVGDNSRVRCKSGYYAENPGSTSCKICPAGHKCYYTDDAPVECSKGYYQDQTGQGSCKRCSSGEYNIQTGRSTKCDICPVGHGCWYIDGAPVKCSKGYYQDLPGKTSCKRCSSGEYNIQTGRSTKCDICPVGHGCWYIGQEPVKCSKGYYQDLPGQISCKRCSSGEYNIQTGRSTKCDICPVGHGCWYIGQEPVKCSKGYYQDLPGQISCKRCSSGEYSIQTGRSTKCDICPAGHACWYRNREPGKCSKGYYQDFPGKTSCKRCSSGEYNIQTGRSTKCDICPVGHACWYRNREPAKCSKGYYQDLPGQTSCKRCKGGQYNLQTGSTTCESCPAGSKCPNADKIPQPCGEGKYSSAESLKCSPCPSGTFCPSPSSLPIAPNNDTLLKSKIHNVAKYAAEAYQNKNDSALNSLRLIDSDNKVHGFVKYKGKTIIVSFRGTVDTKGWINNAKFLKRDYQSCKGCKVHTGFSTFYNSVQMQLLAKVSAFSHAHPNSKVIVTGHSLGGALATLAAVELAKAGYNTDLITYGSPRVGNKQFSEYVDKTMNGLNLRVTYKKDIVTASPPQSIGYWHVGREMHYTDLNTGYKLPPKIDVNYNRLNFGDHKMVNYEKLN</sequence>
<dbReference type="InterPro" id="IPR001368">
    <property type="entry name" value="TNFR/NGFR_Cys_rich_reg"/>
</dbReference>
<name>A0A6S7HIG6_PARCT</name>
<organism evidence="1 2">
    <name type="scientific">Paramuricea clavata</name>
    <name type="common">Red gorgonian</name>
    <name type="synonym">Violescent sea-whip</name>
    <dbReference type="NCBI Taxonomy" id="317549"/>
    <lineage>
        <taxon>Eukaryota</taxon>
        <taxon>Metazoa</taxon>
        <taxon>Cnidaria</taxon>
        <taxon>Anthozoa</taxon>
        <taxon>Octocorallia</taxon>
        <taxon>Malacalcyonacea</taxon>
        <taxon>Plexauridae</taxon>
        <taxon>Paramuricea</taxon>
    </lineage>
</organism>
<dbReference type="InterPro" id="IPR002921">
    <property type="entry name" value="Fungal_lipase-type"/>
</dbReference>
<dbReference type="SUPFAM" id="SSF53474">
    <property type="entry name" value="alpha/beta-Hydrolases"/>
    <property type="match status" value="1"/>
</dbReference>
<evidence type="ECO:0000313" key="2">
    <source>
        <dbReference type="Proteomes" id="UP001152795"/>
    </source>
</evidence>
<dbReference type="SMART" id="SM00208">
    <property type="entry name" value="TNFR"/>
    <property type="match status" value="5"/>
</dbReference>